<accession>A0AAD3TA58</accession>
<name>A0AAD3TA58_NEPGR</name>
<evidence type="ECO:0000313" key="1">
    <source>
        <dbReference type="EMBL" id="GMH25391.1"/>
    </source>
</evidence>
<reference evidence="1" key="1">
    <citation type="submission" date="2023-05" db="EMBL/GenBank/DDBJ databases">
        <title>Nepenthes gracilis genome sequencing.</title>
        <authorList>
            <person name="Fukushima K."/>
        </authorList>
    </citation>
    <scope>NUCLEOTIDE SEQUENCE</scope>
    <source>
        <strain evidence="1">SING2019-196</strain>
    </source>
</reference>
<sequence>MHLCTDVWKLIGISRFLIGLEFLWVLECPYRQLRWSPSSLIRTDCFVEGHIVTVHGLGECGADLEVQIVSDSIQQSGGVADESGEFEVESDWCIAADLCDDLLVG</sequence>
<protein>
    <submittedName>
        <fullName evidence="1">Uncharacterized protein</fullName>
    </submittedName>
</protein>
<dbReference type="Proteomes" id="UP001279734">
    <property type="component" value="Unassembled WGS sequence"/>
</dbReference>
<dbReference type="EMBL" id="BSYO01000029">
    <property type="protein sequence ID" value="GMH25391.1"/>
    <property type="molecule type" value="Genomic_DNA"/>
</dbReference>
<keyword evidence="2" id="KW-1185">Reference proteome</keyword>
<gene>
    <name evidence="1" type="ORF">Nepgr_027234</name>
</gene>
<dbReference type="AlphaFoldDB" id="A0AAD3TA58"/>
<comment type="caution">
    <text evidence="1">The sequence shown here is derived from an EMBL/GenBank/DDBJ whole genome shotgun (WGS) entry which is preliminary data.</text>
</comment>
<organism evidence="1 2">
    <name type="scientific">Nepenthes gracilis</name>
    <name type="common">Slender pitcher plant</name>
    <dbReference type="NCBI Taxonomy" id="150966"/>
    <lineage>
        <taxon>Eukaryota</taxon>
        <taxon>Viridiplantae</taxon>
        <taxon>Streptophyta</taxon>
        <taxon>Embryophyta</taxon>
        <taxon>Tracheophyta</taxon>
        <taxon>Spermatophyta</taxon>
        <taxon>Magnoliopsida</taxon>
        <taxon>eudicotyledons</taxon>
        <taxon>Gunneridae</taxon>
        <taxon>Pentapetalae</taxon>
        <taxon>Caryophyllales</taxon>
        <taxon>Nepenthaceae</taxon>
        <taxon>Nepenthes</taxon>
    </lineage>
</organism>
<evidence type="ECO:0000313" key="2">
    <source>
        <dbReference type="Proteomes" id="UP001279734"/>
    </source>
</evidence>
<proteinExistence type="predicted"/>